<reference evidence="1" key="1">
    <citation type="submission" date="2020-08" db="EMBL/GenBank/DDBJ databases">
        <title>Food and environmental bacterial isolates.</title>
        <authorList>
            <person name="Richter L."/>
            <person name="Du Plessis E.M."/>
            <person name="Duvenage S."/>
            <person name="Allam M."/>
            <person name="Korsten L."/>
        </authorList>
    </citation>
    <scope>NUCLEOTIDE SEQUENCE</scope>
    <source>
        <strain evidence="1">UPMP2127</strain>
    </source>
</reference>
<evidence type="ECO:0000313" key="2">
    <source>
        <dbReference type="Proteomes" id="UP000659084"/>
    </source>
</evidence>
<organism evidence="1 2">
    <name type="scientific">Serratia fonticola</name>
    <dbReference type="NCBI Taxonomy" id="47917"/>
    <lineage>
        <taxon>Bacteria</taxon>
        <taxon>Pseudomonadati</taxon>
        <taxon>Pseudomonadota</taxon>
        <taxon>Gammaproteobacteria</taxon>
        <taxon>Enterobacterales</taxon>
        <taxon>Yersiniaceae</taxon>
        <taxon>Serratia</taxon>
    </lineage>
</organism>
<accession>A0AAW3WWJ4</accession>
<dbReference type="EMBL" id="JACNYO010000030">
    <property type="protein sequence ID" value="MBC3214871.1"/>
    <property type="molecule type" value="Genomic_DNA"/>
</dbReference>
<name>A0AAW3WWJ4_SERFO</name>
<gene>
    <name evidence="1" type="ORF">H8J20_22285</name>
</gene>
<protein>
    <recommendedName>
        <fullName evidence="3">Tip attachment protein J domain-containing protein</fullName>
    </recommendedName>
</protein>
<dbReference type="AlphaFoldDB" id="A0AAW3WWJ4"/>
<sequence>MGGGGGGGSQTVGHRYYMSVHMGICAGTVDEIIEIKVGERTAWSGSVTQSTEIYIDQPELFGGESMEGGIQGSLDVMMGEDDQPINMNIVNRLGGIVPAFRRMVTLFYTGLICCNNPYPKAWNVRIRRNLKGWDGEVWEPGLAVIPLTDPNDETGAGIHAANPAHILFQCNTNRDWGRTIDRTRLDHNVYLKAAQTLFNEGFGLCLRWSRSGTVSEFIQSILNHIGGAQFISRKTGLLTLQLIRDDYDVNTLPTFDAMSGLLGIDEDSTSSGNITANEVIVTFQSPIDNTPRQVRERNIGAIRAAGTVISTKTDYPGIPTADLAHRVAARDVRANTSGIRRYSVRLDRRGYALEPAGVFIIKAPERGIESVVLRVISIDYGTLSAGTVTVTATQDVFGLPASGMSQPQNPNWTPPDTTPRPVPYHQLYEASYRDLMLPGFNSTAVNDEDSSGYLVSLGARPTSLALNYQLEARIAPEEYSVQGVGNFTPFGRLSADLAILEADIYITGLTQDWGLIVAGSAALLGDELVRVDAFDPLTGAITLGRGCVDTQPRLHLEGTMIWFYQNYNGFSGAAWWSGLIIDARMRTRTSSALLSADDAPIDSITMNNRARRPYLPGRIQFNGIDYPASVEKSDSYLLSWAHRDRRMQAEQLIDCTFGNIGPETGVEYHVTVLDEDGAIAWETTTTENSVDIPYLTILDPLGLLNLTPHTVTLIATRDGLDSLQSYSVQLPPGYISILEEIGAAL</sequence>
<proteinExistence type="predicted"/>
<dbReference type="RefSeq" id="WP_179253452.1">
    <property type="nucleotide sequence ID" value="NZ_JACBIV010000024.1"/>
</dbReference>
<dbReference type="Proteomes" id="UP000659084">
    <property type="component" value="Unassembled WGS sequence"/>
</dbReference>
<comment type="caution">
    <text evidence="1">The sequence shown here is derived from an EMBL/GenBank/DDBJ whole genome shotgun (WGS) entry which is preliminary data.</text>
</comment>
<evidence type="ECO:0000313" key="1">
    <source>
        <dbReference type="EMBL" id="MBC3214871.1"/>
    </source>
</evidence>
<evidence type="ECO:0008006" key="3">
    <source>
        <dbReference type="Google" id="ProtNLM"/>
    </source>
</evidence>